<dbReference type="RefSeq" id="WP_004332148.1">
    <property type="nucleotide sequence ID" value="NZ_ACNN01000005.1"/>
</dbReference>
<keyword evidence="1" id="KW-0175">Coiled coil</keyword>
<dbReference type="Proteomes" id="UP000004295">
    <property type="component" value="Unassembled WGS sequence"/>
</dbReference>
<keyword evidence="2" id="KW-1133">Transmembrane helix</keyword>
<gene>
    <name evidence="3" type="ORF">POREN0001_1138</name>
</gene>
<comment type="caution">
    <text evidence="3">The sequence shown here is derived from an EMBL/GenBank/DDBJ whole genome shotgun (WGS) entry which is preliminary data.</text>
</comment>
<keyword evidence="2" id="KW-0812">Transmembrane</keyword>
<sequence length="311" mass="35070">MQALTSKQKKLLIVAAFVVVIFLLGLLFFSLLSRERRHLDKEKKELVEMERAKMQEELSILEEEFGIQAQKIRGASGYGEPRLHIVSDSLLDQLGEAQAKINRLTEELRAVKDTDAKRINELSQEITSLRKVLRSYVEQIDSLQRINTELREENQKMSDHIEATEAESRRLAGEKNSLTAQVARAARLEAQGLRTATLDKRGRTTQRIEKIQSIKIEGAIARNVTAQPGRRILYLRILNPNDQPLAGDGAAFSYEGSTLHSSASKEIEYGGEDLPFVLYWNVAETLLVGTYRVELFADGSLVGRTSFTLRD</sequence>
<keyword evidence="2" id="KW-0472">Membrane</keyword>
<feature type="transmembrane region" description="Helical" evidence="2">
    <location>
        <begin position="12"/>
        <end position="32"/>
    </location>
</feature>
<evidence type="ECO:0000256" key="1">
    <source>
        <dbReference type="SAM" id="Coils"/>
    </source>
</evidence>
<protein>
    <submittedName>
        <fullName evidence="3">Uncharacterized protein</fullName>
    </submittedName>
</protein>
<dbReference type="STRING" id="553175.POREN0001_1138"/>
<name>C3J7P9_POREA</name>
<accession>C3J7P9</accession>
<dbReference type="GeneID" id="93365462"/>
<dbReference type="EMBL" id="ACNN01000005">
    <property type="protein sequence ID" value="EEN83681.1"/>
    <property type="molecule type" value="Genomic_DNA"/>
</dbReference>
<reference evidence="3 4" key="1">
    <citation type="submission" date="2009-04" db="EMBL/GenBank/DDBJ databases">
        <authorList>
            <person name="Sebastian Y."/>
            <person name="Madupu R."/>
            <person name="Durkin A.S."/>
            <person name="Torralba M."/>
            <person name="Methe B."/>
            <person name="Sutton G.G."/>
            <person name="Strausberg R.L."/>
            <person name="Nelson K.E."/>
        </authorList>
    </citation>
    <scope>NUCLEOTIDE SEQUENCE [LARGE SCALE GENOMIC DNA]</scope>
    <source>
        <strain evidence="4">ATCC 35406 / BCRC 14492 / JCM 8526 / NCTC 13058 / HG 370</strain>
    </source>
</reference>
<organism evidence="3 4">
    <name type="scientific">Porphyromonas endodontalis (strain ATCC 35406 / DSM 24491 / JCM 8526 / CCUG 16442 / BCRC 14492 / NCTC 13058 / HG 370)</name>
    <name type="common">Bacteroides endodontalis</name>
    <dbReference type="NCBI Taxonomy" id="553175"/>
    <lineage>
        <taxon>Bacteria</taxon>
        <taxon>Pseudomonadati</taxon>
        <taxon>Bacteroidota</taxon>
        <taxon>Bacteroidia</taxon>
        <taxon>Bacteroidales</taxon>
        <taxon>Porphyromonadaceae</taxon>
        <taxon>Porphyromonas</taxon>
    </lineage>
</organism>
<feature type="coiled-coil region" evidence="1">
    <location>
        <begin position="32"/>
        <end position="181"/>
    </location>
</feature>
<dbReference type="eggNOG" id="COG4372">
    <property type="taxonomic scope" value="Bacteria"/>
</dbReference>
<evidence type="ECO:0000256" key="2">
    <source>
        <dbReference type="SAM" id="Phobius"/>
    </source>
</evidence>
<evidence type="ECO:0000313" key="4">
    <source>
        <dbReference type="Proteomes" id="UP000004295"/>
    </source>
</evidence>
<keyword evidence="4" id="KW-1185">Reference proteome</keyword>
<dbReference type="AlphaFoldDB" id="C3J7P9"/>
<evidence type="ECO:0000313" key="3">
    <source>
        <dbReference type="EMBL" id="EEN83681.1"/>
    </source>
</evidence>
<proteinExistence type="predicted"/>